<name>A0A2Y9C4H3_9FIRM</name>
<keyword evidence="3" id="KW-1185">Reference proteome</keyword>
<dbReference type="SUPFAM" id="SSF46785">
    <property type="entry name" value="Winged helix' DNA-binding domain"/>
    <property type="match status" value="1"/>
</dbReference>
<dbReference type="PANTHER" id="PTHR33164:SF89">
    <property type="entry name" value="MARR FAMILY REGULATORY PROTEIN"/>
    <property type="match status" value="1"/>
</dbReference>
<evidence type="ECO:0000259" key="1">
    <source>
        <dbReference type="PROSITE" id="PS50995"/>
    </source>
</evidence>
<organism evidence="2 3">
    <name type="scientific">Faecalicatena orotica</name>
    <dbReference type="NCBI Taxonomy" id="1544"/>
    <lineage>
        <taxon>Bacteria</taxon>
        <taxon>Bacillati</taxon>
        <taxon>Bacillota</taxon>
        <taxon>Clostridia</taxon>
        <taxon>Lachnospirales</taxon>
        <taxon>Lachnospiraceae</taxon>
        <taxon>Faecalicatena</taxon>
    </lineage>
</organism>
<protein>
    <submittedName>
        <fullName evidence="2">DNA-binding MarR family transcriptional regulator</fullName>
    </submittedName>
</protein>
<keyword evidence="2" id="KW-0238">DNA-binding</keyword>
<evidence type="ECO:0000313" key="2">
    <source>
        <dbReference type="EMBL" id="PWJ31240.1"/>
    </source>
</evidence>
<dbReference type="InterPro" id="IPR036390">
    <property type="entry name" value="WH_DNA-bd_sf"/>
</dbReference>
<dbReference type="PROSITE" id="PS50995">
    <property type="entry name" value="HTH_MARR_2"/>
    <property type="match status" value="1"/>
</dbReference>
<dbReference type="PRINTS" id="PR00598">
    <property type="entry name" value="HTHMARR"/>
</dbReference>
<reference evidence="2 3" key="1">
    <citation type="submission" date="2018-05" db="EMBL/GenBank/DDBJ databases">
        <title>The Hungate 1000. A catalogue of reference genomes from the rumen microbiome.</title>
        <authorList>
            <person name="Kelly W."/>
        </authorList>
    </citation>
    <scope>NUCLEOTIDE SEQUENCE [LARGE SCALE GENOMIC DNA]</scope>
    <source>
        <strain evidence="2 3">NLAE-zl-C242</strain>
    </source>
</reference>
<dbReference type="Proteomes" id="UP000245845">
    <property type="component" value="Unassembled WGS sequence"/>
</dbReference>
<dbReference type="InterPro" id="IPR000835">
    <property type="entry name" value="HTH_MarR-typ"/>
</dbReference>
<proteinExistence type="predicted"/>
<evidence type="ECO:0000313" key="3">
    <source>
        <dbReference type="Proteomes" id="UP000245845"/>
    </source>
</evidence>
<feature type="domain" description="HTH marR-type" evidence="1">
    <location>
        <begin position="7"/>
        <end position="142"/>
    </location>
</feature>
<dbReference type="OrthoDB" id="163346at2"/>
<dbReference type="Pfam" id="PF01047">
    <property type="entry name" value="MarR"/>
    <property type="match status" value="1"/>
</dbReference>
<dbReference type="GO" id="GO:0003677">
    <property type="term" value="F:DNA binding"/>
    <property type="evidence" value="ECO:0007669"/>
    <property type="project" value="UniProtKB-KW"/>
</dbReference>
<dbReference type="AlphaFoldDB" id="A0A2Y9C4H3"/>
<dbReference type="InterPro" id="IPR036388">
    <property type="entry name" value="WH-like_DNA-bd_sf"/>
</dbReference>
<dbReference type="GO" id="GO:0003700">
    <property type="term" value="F:DNA-binding transcription factor activity"/>
    <property type="evidence" value="ECO:0007669"/>
    <property type="project" value="InterPro"/>
</dbReference>
<gene>
    <name evidence="2" type="ORF">A8806_10296</name>
</gene>
<accession>A0A2Y9C4H3</accession>
<dbReference type="RefSeq" id="WP_109729963.1">
    <property type="nucleotide sequence ID" value="NZ_BAAACK010000006.1"/>
</dbReference>
<dbReference type="GO" id="GO:0006950">
    <property type="term" value="P:response to stress"/>
    <property type="evidence" value="ECO:0007669"/>
    <property type="project" value="TreeGrafter"/>
</dbReference>
<dbReference type="SMART" id="SM00347">
    <property type="entry name" value="HTH_MARR"/>
    <property type="match status" value="1"/>
</dbReference>
<dbReference type="InterPro" id="IPR039422">
    <property type="entry name" value="MarR/SlyA-like"/>
</dbReference>
<sequence length="148" mass="17685">MKTKKLSEELVRSLLRVFPAWNSKLVRPFRESLNKEMSLETYYCLETVRKYESTTMTELAQQLKVPKQQVTKLIDKLCDHQFVERVHDEKDRRSVRICLTPQAVEYLDEYYLKNTGFIQKLEEKLTEEELRRLNEAMKVLEEILPGLD</sequence>
<dbReference type="PANTHER" id="PTHR33164">
    <property type="entry name" value="TRANSCRIPTIONAL REGULATOR, MARR FAMILY"/>
    <property type="match status" value="1"/>
</dbReference>
<dbReference type="EMBL" id="QGDL01000002">
    <property type="protein sequence ID" value="PWJ31240.1"/>
    <property type="molecule type" value="Genomic_DNA"/>
</dbReference>
<comment type="caution">
    <text evidence="2">The sequence shown here is derived from an EMBL/GenBank/DDBJ whole genome shotgun (WGS) entry which is preliminary data.</text>
</comment>
<dbReference type="Gene3D" id="1.10.10.10">
    <property type="entry name" value="Winged helix-like DNA-binding domain superfamily/Winged helix DNA-binding domain"/>
    <property type="match status" value="1"/>
</dbReference>